<dbReference type="Gene3D" id="1.10.150.290">
    <property type="entry name" value="S-adenosyl-L-methionine-dependent methyltransferases"/>
    <property type="match status" value="1"/>
</dbReference>
<evidence type="ECO:0000256" key="1">
    <source>
        <dbReference type="ARBA" id="ARBA00022490"/>
    </source>
</evidence>
<dbReference type="PANTHER" id="PTHR43861:SF1">
    <property type="entry name" value="TRANS-ACONITATE 2-METHYLTRANSFERASE"/>
    <property type="match status" value="1"/>
</dbReference>
<name>A0A286GGU2_9PROT</name>
<comment type="subcellular location">
    <subcellularLocation>
        <location evidence="5">Cytoplasm</location>
    </subcellularLocation>
</comment>
<keyword evidence="3 5" id="KW-0808">Transferase</keyword>
<dbReference type="OrthoDB" id="9795085at2"/>
<keyword evidence="2 5" id="KW-0489">Methyltransferase</keyword>
<dbReference type="InterPro" id="IPR041698">
    <property type="entry name" value="Methyltransf_25"/>
</dbReference>
<comment type="catalytic activity">
    <reaction evidence="5">
        <text>trans-aconitate + S-adenosyl-L-methionine = (E)-3-(methoxycarbonyl)pent-2-enedioate + S-adenosyl-L-homocysteine</text>
        <dbReference type="Rhea" id="RHEA:14969"/>
        <dbReference type="ChEBI" id="CHEBI:15708"/>
        <dbReference type="ChEBI" id="CHEBI:57470"/>
        <dbReference type="ChEBI" id="CHEBI:57856"/>
        <dbReference type="ChEBI" id="CHEBI:59789"/>
        <dbReference type="EC" id="2.1.1.144"/>
    </reaction>
</comment>
<organism evidence="7 8">
    <name type="scientific">Caenispirillum bisanense</name>
    <dbReference type="NCBI Taxonomy" id="414052"/>
    <lineage>
        <taxon>Bacteria</taxon>
        <taxon>Pseudomonadati</taxon>
        <taxon>Pseudomonadota</taxon>
        <taxon>Alphaproteobacteria</taxon>
        <taxon>Rhodospirillales</taxon>
        <taxon>Novispirillaceae</taxon>
        <taxon>Caenispirillum</taxon>
    </lineage>
</organism>
<evidence type="ECO:0000256" key="5">
    <source>
        <dbReference type="HAMAP-Rule" id="MF_00560"/>
    </source>
</evidence>
<dbReference type="SUPFAM" id="SSF53335">
    <property type="entry name" value="S-adenosyl-L-methionine-dependent methyltransferases"/>
    <property type="match status" value="1"/>
</dbReference>
<dbReference type="AlphaFoldDB" id="A0A286GGU2"/>
<feature type="domain" description="Methyltransferase" evidence="6">
    <location>
        <begin position="35"/>
        <end position="126"/>
    </location>
</feature>
<dbReference type="EMBL" id="OCNJ01000004">
    <property type="protein sequence ID" value="SOD94728.1"/>
    <property type="molecule type" value="Genomic_DNA"/>
</dbReference>
<dbReference type="GO" id="GO:0032259">
    <property type="term" value="P:methylation"/>
    <property type="evidence" value="ECO:0007669"/>
    <property type="project" value="UniProtKB-KW"/>
</dbReference>
<evidence type="ECO:0000313" key="7">
    <source>
        <dbReference type="EMBL" id="SOD94728.1"/>
    </source>
</evidence>
<protein>
    <recommendedName>
        <fullName evidence="5">Trans-aconitate 2-methyltransferase</fullName>
        <ecNumber evidence="5">2.1.1.144</ecNumber>
    </recommendedName>
</protein>
<dbReference type="GO" id="GO:0005737">
    <property type="term" value="C:cytoplasm"/>
    <property type="evidence" value="ECO:0007669"/>
    <property type="project" value="UniProtKB-SubCell"/>
</dbReference>
<dbReference type="CDD" id="cd02440">
    <property type="entry name" value="AdoMet_MTases"/>
    <property type="match status" value="1"/>
</dbReference>
<proteinExistence type="inferred from homology"/>
<keyword evidence="4 5" id="KW-0949">S-adenosyl-L-methionine</keyword>
<dbReference type="InterPro" id="IPR029063">
    <property type="entry name" value="SAM-dependent_MTases_sf"/>
</dbReference>
<evidence type="ECO:0000256" key="2">
    <source>
        <dbReference type="ARBA" id="ARBA00022603"/>
    </source>
</evidence>
<dbReference type="Proteomes" id="UP000219621">
    <property type="component" value="Unassembled WGS sequence"/>
</dbReference>
<accession>A0A286GGU2</accession>
<comment type="similarity">
    <text evidence="5">Belongs to the methyltransferase superfamily. Tam family.</text>
</comment>
<reference evidence="7 8" key="1">
    <citation type="submission" date="2017-09" db="EMBL/GenBank/DDBJ databases">
        <authorList>
            <person name="Ehlers B."/>
            <person name="Leendertz F.H."/>
        </authorList>
    </citation>
    <scope>NUCLEOTIDE SEQUENCE [LARGE SCALE GENOMIC DNA]</scope>
    <source>
        <strain evidence="7 8">USBA 140</strain>
    </source>
</reference>
<dbReference type="HAMAP" id="MF_00560">
    <property type="entry name" value="Tran_acon_Me_trans"/>
    <property type="match status" value="1"/>
</dbReference>
<evidence type="ECO:0000259" key="6">
    <source>
        <dbReference type="Pfam" id="PF13649"/>
    </source>
</evidence>
<dbReference type="EC" id="2.1.1.144" evidence="5"/>
<dbReference type="PANTHER" id="PTHR43861">
    <property type="entry name" value="TRANS-ACONITATE 2-METHYLTRANSFERASE-RELATED"/>
    <property type="match status" value="1"/>
</dbReference>
<evidence type="ECO:0000256" key="3">
    <source>
        <dbReference type="ARBA" id="ARBA00022679"/>
    </source>
</evidence>
<comment type="function">
    <text evidence="5">Catalyzes the S-adenosylmethionine monomethyl esterification of trans-aconitate.</text>
</comment>
<dbReference type="RefSeq" id="WP_097279069.1">
    <property type="nucleotide sequence ID" value="NZ_OCNJ01000004.1"/>
</dbReference>
<gene>
    <name evidence="5" type="primary">tam</name>
    <name evidence="7" type="ORF">SAMN05421508_104101</name>
</gene>
<dbReference type="InterPro" id="IPR023149">
    <property type="entry name" value="Trans_acon_MeTrfase_C"/>
</dbReference>
<keyword evidence="8" id="KW-1185">Reference proteome</keyword>
<keyword evidence="1 5" id="KW-0963">Cytoplasm</keyword>
<sequence>MTDWNPARYLAHAAPRLRPALDLLARVTLEAPADVLDLGCGTGTATRLLAARWPEARITGVDSSPAMLARAKAEGPATLSWVEADLASWPPPPAAADLIFSNAALHWLDDHATLLPRLMAGLRPGGVLAVQMPDNFAAPSHQALFRIAHDPRWENRLRPALREAPVARPAAYRRLLAPLAADVDIWTTEYLHLLDGEDPVFAWTESTILRPLLGLLSPEETQDLSAAYAAALRAAYPADPDGRTPFSFRRLFLVATAP</sequence>
<evidence type="ECO:0000256" key="4">
    <source>
        <dbReference type="ARBA" id="ARBA00022691"/>
    </source>
</evidence>
<dbReference type="Pfam" id="PF13649">
    <property type="entry name" value="Methyltransf_25"/>
    <property type="match status" value="1"/>
</dbReference>
<dbReference type="InterPro" id="IPR023506">
    <property type="entry name" value="Trans-aconitate_MeTrfase"/>
</dbReference>
<evidence type="ECO:0000313" key="8">
    <source>
        <dbReference type="Proteomes" id="UP000219621"/>
    </source>
</evidence>
<dbReference type="Gene3D" id="3.40.50.150">
    <property type="entry name" value="Vaccinia Virus protein VP39"/>
    <property type="match status" value="1"/>
</dbReference>
<dbReference type="GO" id="GO:0030798">
    <property type="term" value="F:trans-aconitate 2-methyltransferase activity"/>
    <property type="evidence" value="ECO:0007669"/>
    <property type="project" value="UniProtKB-UniRule"/>
</dbReference>